<dbReference type="GO" id="GO:0005524">
    <property type="term" value="F:ATP binding"/>
    <property type="evidence" value="ECO:0007669"/>
    <property type="project" value="UniProtKB-KW"/>
</dbReference>
<dbReference type="AlphaFoldDB" id="A0A2A7MFJ1"/>
<keyword evidence="11" id="KW-1185">Reference proteome</keyword>
<comment type="caution">
    <text evidence="10">The sequence shown here is derived from an EMBL/GenBank/DDBJ whole genome shotgun (WGS) entry which is preliminary data.</text>
</comment>
<dbReference type="InterPro" id="IPR027417">
    <property type="entry name" value="P-loop_NTPase"/>
</dbReference>
<evidence type="ECO:0000256" key="3">
    <source>
        <dbReference type="ARBA" id="ARBA00022448"/>
    </source>
</evidence>
<evidence type="ECO:0000256" key="5">
    <source>
        <dbReference type="ARBA" id="ARBA00022741"/>
    </source>
</evidence>
<protein>
    <submittedName>
        <fullName evidence="10">ABC transporter ATP-binding protein</fullName>
    </submittedName>
</protein>
<dbReference type="GO" id="GO:0042626">
    <property type="term" value="F:ATPase-coupled transmembrane transporter activity"/>
    <property type="evidence" value="ECO:0007669"/>
    <property type="project" value="TreeGrafter"/>
</dbReference>
<gene>
    <name evidence="10" type="ORF">CQ394_01715</name>
</gene>
<dbReference type="RefSeq" id="WP_058294639.1">
    <property type="nucleotide sequence ID" value="NZ_CAMRXG010000035.1"/>
</dbReference>
<dbReference type="PANTHER" id="PTHR43553:SF27">
    <property type="entry name" value="ENERGY-COUPLING FACTOR TRANSPORTER ATP-BINDING PROTEIN ECFA2"/>
    <property type="match status" value="1"/>
</dbReference>
<evidence type="ECO:0000259" key="9">
    <source>
        <dbReference type="PROSITE" id="PS50893"/>
    </source>
</evidence>
<keyword evidence="5" id="KW-0547">Nucleotide-binding</keyword>
<evidence type="ECO:0000256" key="4">
    <source>
        <dbReference type="ARBA" id="ARBA00022475"/>
    </source>
</evidence>
<dbReference type="PROSITE" id="PS50893">
    <property type="entry name" value="ABC_TRANSPORTER_2"/>
    <property type="match status" value="1"/>
</dbReference>
<dbReference type="GO" id="GO:0043190">
    <property type="term" value="C:ATP-binding cassette (ABC) transporter complex"/>
    <property type="evidence" value="ECO:0007669"/>
    <property type="project" value="TreeGrafter"/>
</dbReference>
<keyword evidence="7" id="KW-1278">Translocase</keyword>
<keyword evidence="8" id="KW-0472">Membrane</keyword>
<accession>A0A2A7MFJ1</accession>
<comment type="similarity">
    <text evidence="2">Belongs to the ABC transporter superfamily.</text>
</comment>
<evidence type="ECO:0000313" key="11">
    <source>
        <dbReference type="Proteomes" id="UP000220840"/>
    </source>
</evidence>
<dbReference type="SUPFAM" id="SSF52540">
    <property type="entry name" value="P-loop containing nucleoside triphosphate hydrolases"/>
    <property type="match status" value="1"/>
</dbReference>
<sequence length="268" mass="30613">MNKIDIKNLSFSYTKYEQILKDISLIIDKRSTAIVGQNGAGKTTFVKLLKGLLKPTQGDILLNDKSIKEMTVAQIAKHVGMVFQNPNDQIFKNKVIDEVMFGPLNIGMPHEKALKFSKDALEMVGLSEKLESNPYDLGLSDRKLITIASVLAMDTEVVIFDEPTIAQDYYGKEKIKSIIKHLRENDKIVITIIHDMDFVAENFERTVVFAKGKILLDSDTREVFSQKEILEKAYLEQPHITKLCYELGYDKTFLNAEEFIQYRKNINL</sequence>
<proteinExistence type="inferred from homology"/>
<dbReference type="Pfam" id="PF00005">
    <property type="entry name" value="ABC_tran"/>
    <property type="match status" value="1"/>
</dbReference>
<dbReference type="CDD" id="cd03225">
    <property type="entry name" value="ABC_cobalt_CbiO_domain1"/>
    <property type="match status" value="1"/>
</dbReference>
<dbReference type="Proteomes" id="UP000220840">
    <property type="component" value="Unassembled WGS sequence"/>
</dbReference>
<dbReference type="FunFam" id="3.40.50.300:FF:000224">
    <property type="entry name" value="Energy-coupling factor transporter ATP-binding protein EcfA"/>
    <property type="match status" value="1"/>
</dbReference>
<dbReference type="InterPro" id="IPR050095">
    <property type="entry name" value="ECF_ABC_transporter_ATP-bd"/>
</dbReference>
<evidence type="ECO:0000256" key="8">
    <source>
        <dbReference type="ARBA" id="ARBA00023136"/>
    </source>
</evidence>
<dbReference type="InterPro" id="IPR003593">
    <property type="entry name" value="AAA+_ATPase"/>
</dbReference>
<dbReference type="OrthoDB" id="9784332at2"/>
<evidence type="ECO:0000256" key="2">
    <source>
        <dbReference type="ARBA" id="ARBA00005417"/>
    </source>
</evidence>
<dbReference type="GO" id="GO:0016887">
    <property type="term" value="F:ATP hydrolysis activity"/>
    <property type="evidence" value="ECO:0007669"/>
    <property type="project" value="InterPro"/>
</dbReference>
<name>A0A2A7MFJ1_9CLOT</name>
<organism evidence="10 11">
    <name type="scientific">Clostridium neonatale</name>
    <dbReference type="NCBI Taxonomy" id="137838"/>
    <lineage>
        <taxon>Bacteria</taxon>
        <taxon>Bacillati</taxon>
        <taxon>Bacillota</taxon>
        <taxon>Clostridia</taxon>
        <taxon>Eubacteriales</taxon>
        <taxon>Clostridiaceae</taxon>
        <taxon>Clostridium</taxon>
    </lineage>
</organism>
<evidence type="ECO:0000256" key="6">
    <source>
        <dbReference type="ARBA" id="ARBA00022840"/>
    </source>
</evidence>
<reference evidence="10 11" key="1">
    <citation type="submission" date="2017-10" db="EMBL/GenBank/DDBJ databases">
        <title>Effective Description of Clostridium neonatale sp. nov. linked to necrotizing enterocolitis in neonates and a clarification of species assignable to the genus Clostridium (Prazmowski 1880) emend. Lawson and Rainey 2016.</title>
        <authorList>
            <person name="Bernard K."/>
            <person name="Burdz T."/>
            <person name="Wiebe D."/>
            <person name="Balcewich B."/>
            <person name="Alfa M."/>
            <person name="Bernier A.-M."/>
        </authorList>
    </citation>
    <scope>NUCLEOTIDE SEQUENCE [LARGE SCALE GENOMIC DNA]</scope>
    <source>
        <strain evidence="10 11">LCDC99A005</strain>
    </source>
</reference>
<evidence type="ECO:0000313" key="10">
    <source>
        <dbReference type="EMBL" id="PEG30465.1"/>
    </source>
</evidence>
<dbReference type="InterPro" id="IPR015856">
    <property type="entry name" value="ABC_transpr_CbiO/EcfA_su"/>
</dbReference>
<keyword evidence="4" id="KW-1003">Cell membrane</keyword>
<evidence type="ECO:0000256" key="7">
    <source>
        <dbReference type="ARBA" id="ARBA00022967"/>
    </source>
</evidence>
<dbReference type="PANTHER" id="PTHR43553">
    <property type="entry name" value="HEAVY METAL TRANSPORTER"/>
    <property type="match status" value="1"/>
</dbReference>
<dbReference type="Gene3D" id="3.40.50.300">
    <property type="entry name" value="P-loop containing nucleotide triphosphate hydrolases"/>
    <property type="match status" value="1"/>
</dbReference>
<dbReference type="STRING" id="137838.GCA_001458595_01792"/>
<comment type="subcellular location">
    <subcellularLocation>
        <location evidence="1">Cell membrane</location>
        <topology evidence="1">Peripheral membrane protein</topology>
    </subcellularLocation>
</comment>
<dbReference type="EMBL" id="PDCJ01000001">
    <property type="protein sequence ID" value="PEG30465.1"/>
    <property type="molecule type" value="Genomic_DNA"/>
</dbReference>
<keyword evidence="6 10" id="KW-0067">ATP-binding</keyword>
<dbReference type="InterPro" id="IPR003439">
    <property type="entry name" value="ABC_transporter-like_ATP-bd"/>
</dbReference>
<evidence type="ECO:0000256" key="1">
    <source>
        <dbReference type="ARBA" id="ARBA00004202"/>
    </source>
</evidence>
<dbReference type="SMART" id="SM00382">
    <property type="entry name" value="AAA"/>
    <property type="match status" value="1"/>
</dbReference>
<feature type="domain" description="ABC transporter" evidence="9">
    <location>
        <begin position="4"/>
        <end position="236"/>
    </location>
</feature>
<keyword evidence="3" id="KW-0813">Transport</keyword>